<name>A0ABW2L3S8_9BACT</name>
<evidence type="ECO:0008006" key="3">
    <source>
        <dbReference type="Google" id="ProtNLM"/>
    </source>
</evidence>
<proteinExistence type="predicted"/>
<dbReference type="Gene3D" id="3.40.1360.10">
    <property type="match status" value="1"/>
</dbReference>
<dbReference type="RefSeq" id="WP_379708952.1">
    <property type="nucleotide sequence ID" value="NZ_JBHTBS010000001.1"/>
</dbReference>
<accession>A0ABW2L3S8</accession>
<dbReference type="InterPro" id="IPR034154">
    <property type="entry name" value="TOPRIM_DnaG/twinkle"/>
</dbReference>
<comment type="caution">
    <text evidence="1">The sequence shown here is derived from an EMBL/GenBank/DDBJ whole genome shotgun (WGS) entry which is preliminary data.</text>
</comment>
<sequence>MKDIFAEANATYTITALWSMLRLPGNPPRPGTKFASPFRPDSNPSCDISKDDRWFADRSQGLNLNGVGFVHHALGGDWVEVRAWFLERLGIDHGDAPPAPAPTTKPEREKQIIWPGELVEGTEETWNAFAKKMNLHPNAAMVAVQLGMLRFLKIDGIRCYAITDTANKAAEIRRCDGKSFGQSKAYPLKGVEKKWLPGADLLKRSPNAKGILITEGPRDLLTAISHYYRYRRNHGGTNSWQPMALLGASCKELHSELVPWFRGRHCRLVPDADGAGDRMAAHWESKLFNLGCKVDVVRLQPRGKDLTDLADIIQPEVIFS</sequence>
<dbReference type="EMBL" id="JBHTBS010000001">
    <property type="protein sequence ID" value="MFC7336137.1"/>
    <property type="molecule type" value="Genomic_DNA"/>
</dbReference>
<protein>
    <recommendedName>
        <fullName evidence="3">Toprim domain-containing protein</fullName>
    </recommendedName>
</protein>
<dbReference type="CDD" id="cd01029">
    <property type="entry name" value="TOPRIM_primases"/>
    <property type="match status" value="1"/>
</dbReference>
<dbReference type="Proteomes" id="UP001596472">
    <property type="component" value="Unassembled WGS sequence"/>
</dbReference>
<organism evidence="1 2">
    <name type="scientific">Haloferula chungangensis</name>
    <dbReference type="NCBI Taxonomy" id="1048331"/>
    <lineage>
        <taxon>Bacteria</taxon>
        <taxon>Pseudomonadati</taxon>
        <taxon>Verrucomicrobiota</taxon>
        <taxon>Verrucomicrobiia</taxon>
        <taxon>Verrucomicrobiales</taxon>
        <taxon>Verrucomicrobiaceae</taxon>
        <taxon>Haloferula</taxon>
    </lineage>
</organism>
<gene>
    <name evidence="1" type="ORF">ACFQY0_03020</name>
</gene>
<reference evidence="2" key="1">
    <citation type="journal article" date="2019" name="Int. J. Syst. Evol. Microbiol.">
        <title>The Global Catalogue of Microorganisms (GCM) 10K type strain sequencing project: providing services to taxonomists for standard genome sequencing and annotation.</title>
        <authorList>
            <consortium name="The Broad Institute Genomics Platform"/>
            <consortium name="The Broad Institute Genome Sequencing Center for Infectious Disease"/>
            <person name="Wu L."/>
            <person name="Ma J."/>
        </authorList>
    </citation>
    <scope>NUCLEOTIDE SEQUENCE [LARGE SCALE GENOMIC DNA]</scope>
    <source>
        <strain evidence="2">CGMCC 4.1467</strain>
    </source>
</reference>
<keyword evidence="2" id="KW-1185">Reference proteome</keyword>
<evidence type="ECO:0000313" key="2">
    <source>
        <dbReference type="Proteomes" id="UP001596472"/>
    </source>
</evidence>
<dbReference type="SUPFAM" id="SSF57783">
    <property type="entry name" value="Zinc beta-ribbon"/>
    <property type="match status" value="1"/>
</dbReference>
<evidence type="ECO:0000313" key="1">
    <source>
        <dbReference type="EMBL" id="MFC7336137.1"/>
    </source>
</evidence>